<evidence type="ECO:0008006" key="3">
    <source>
        <dbReference type="Google" id="ProtNLM"/>
    </source>
</evidence>
<dbReference type="RefSeq" id="WP_201372542.1">
    <property type="nucleotide sequence ID" value="NZ_BNJG01000002.1"/>
</dbReference>
<gene>
    <name evidence="1" type="ORF">KSB_43960</name>
</gene>
<comment type="caution">
    <text evidence="1">The sequence shown here is derived from an EMBL/GenBank/DDBJ whole genome shotgun (WGS) entry which is preliminary data.</text>
</comment>
<evidence type="ECO:0000313" key="1">
    <source>
        <dbReference type="EMBL" id="GHO55921.1"/>
    </source>
</evidence>
<keyword evidence="2" id="KW-1185">Reference proteome</keyword>
<accession>A0ABQ3UTB2</accession>
<proteinExistence type="predicted"/>
<dbReference type="EMBL" id="BNJG01000002">
    <property type="protein sequence ID" value="GHO55921.1"/>
    <property type="molecule type" value="Genomic_DNA"/>
</dbReference>
<reference evidence="1 2" key="1">
    <citation type="journal article" date="2021" name="Int. J. Syst. Evol. Microbiol.">
        <title>Reticulibacter mediterranei gen. nov., sp. nov., within the new family Reticulibacteraceae fam. nov., and Ktedonospora formicarum gen. nov., sp. nov., Ktedonobacter robiniae sp. nov., Dictyobacter formicarum sp. nov. and Dictyobacter arantiisoli sp. nov., belonging to the class Ktedonobacteria.</title>
        <authorList>
            <person name="Yabe S."/>
            <person name="Zheng Y."/>
            <person name="Wang C.M."/>
            <person name="Sakai Y."/>
            <person name="Abe K."/>
            <person name="Yokota A."/>
            <person name="Donadio S."/>
            <person name="Cavaletti L."/>
            <person name="Monciardini P."/>
        </authorList>
    </citation>
    <scope>NUCLEOTIDE SEQUENCE [LARGE SCALE GENOMIC DNA]</scope>
    <source>
        <strain evidence="1 2">SOSP1-30</strain>
    </source>
</reference>
<evidence type="ECO:0000313" key="2">
    <source>
        <dbReference type="Proteomes" id="UP000654345"/>
    </source>
</evidence>
<sequence length="170" mass="19375">MYTCRFARTIEEPWTAVEPISLGTVPSGRGTPESYCLVEQQESQVMRFDVYGEDRAFADAQIWKTWVVIGFADAVHFVALDTKQRYSYPLRGYFDHLYPTEAFLLVASASELLCFDPEIRLQWRAEDLGIDGVVIKSVENDMIRGEGEWDPPGGWRPFTVSLRSGRIIAE</sequence>
<organism evidence="1 2">
    <name type="scientific">Ktedonobacter robiniae</name>
    <dbReference type="NCBI Taxonomy" id="2778365"/>
    <lineage>
        <taxon>Bacteria</taxon>
        <taxon>Bacillati</taxon>
        <taxon>Chloroflexota</taxon>
        <taxon>Ktedonobacteria</taxon>
        <taxon>Ktedonobacterales</taxon>
        <taxon>Ktedonobacteraceae</taxon>
        <taxon>Ktedonobacter</taxon>
    </lineage>
</organism>
<name>A0ABQ3UTB2_9CHLR</name>
<dbReference type="Proteomes" id="UP000654345">
    <property type="component" value="Unassembled WGS sequence"/>
</dbReference>
<protein>
    <recommendedName>
        <fullName evidence="3">ATP-dependent DNA ligase family profile domain-containing protein</fullName>
    </recommendedName>
</protein>